<dbReference type="PATRIC" id="fig|981333.9.peg.970"/>
<dbReference type="SUPFAM" id="SSF101967">
    <property type="entry name" value="Adhesin YadA, collagen-binding domain"/>
    <property type="match status" value="1"/>
</dbReference>
<reference evidence="1 2" key="1">
    <citation type="submission" date="2013-02" db="EMBL/GenBank/DDBJ databases">
        <title>The Genome Sequence of Acinetobacter parvus CIP 108168.</title>
        <authorList>
            <consortium name="The Broad Institute Genome Sequencing Platform"/>
            <consortium name="The Broad Institute Genome Sequencing Center for Infectious Disease"/>
            <person name="Cerqueira G."/>
            <person name="Feldgarden M."/>
            <person name="Courvalin P."/>
            <person name="Perichon B."/>
            <person name="Grillot-Courvalin C."/>
            <person name="Clermont D."/>
            <person name="Rocha E."/>
            <person name="Yoon E.-J."/>
            <person name="Nemec A."/>
            <person name="Walker B."/>
            <person name="Young S.K."/>
            <person name="Zeng Q."/>
            <person name="Gargeya S."/>
            <person name="Fitzgerald M."/>
            <person name="Haas B."/>
            <person name="Abouelleil A."/>
            <person name="Alvarado L."/>
            <person name="Arachchi H.M."/>
            <person name="Berlin A.M."/>
            <person name="Chapman S.B."/>
            <person name="Dewar J."/>
            <person name="Goldberg J."/>
            <person name="Griggs A."/>
            <person name="Gujja S."/>
            <person name="Hansen M."/>
            <person name="Howarth C."/>
            <person name="Imamovic A."/>
            <person name="Larimer J."/>
            <person name="McCowan C."/>
            <person name="Murphy C."/>
            <person name="Neiman D."/>
            <person name="Pearson M."/>
            <person name="Priest M."/>
            <person name="Roberts A."/>
            <person name="Saif S."/>
            <person name="Shea T."/>
            <person name="Sisk P."/>
            <person name="Sykes S."/>
            <person name="Wortman J."/>
            <person name="Nusbaum C."/>
            <person name="Birren B."/>
        </authorList>
    </citation>
    <scope>NUCLEOTIDE SEQUENCE [LARGE SCALE GENOMIC DNA]</scope>
    <source>
        <strain evidence="1 2">CIP 108168</strain>
    </source>
</reference>
<dbReference type="Gene3D" id="2.150.10.10">
    <property type="entry name" value="Serralysin-like metalloprotease, C-terminal"/>
    <property type="match status" value="1"/>
</dbReference>
<dbReference type="Gene3D" id="2.60.40.4050">
    <property type="match status" value="1"/>
</dbReference>
<dbReference type="InterPro" id="IPR011049">
    <property type="entry name" value="Serralysin-like_metalloprot_C"/>
</dbReference>
<evidence type="ECO:0008006" key="3">
    <source>
        <dbReference type="Google" id="ProtNLM"/>
    </source>
</evidence>
<evidence type="ECO:0000313" key="1">
    <source>
        <dbReference type="EMBL" id="ENU36856.1"/>
    </source>
</evidence>
<feature type="non-terminal residue" evidence="1">
    <location>
        <position position="1"/>
    </location>
</feature>
<gene>
    <name evidence="1" type="ORF">F988_00939</name>
</gene>
<keyword evidence="2" id="KW-1185">Reference proteome</keyword>
<feature type="non-terminal residue" evidence="1">
    <location>
        <position position="658"/>
    </location>
</feature>
<dbReference type="CDD" id="cd12820">
    <property type="entry name" value="LbR_YadA-like"/>
    <property type="match status" value="1"/>
</dbReference>
<name>N8QDL4_9GAMM</name>
<comment type="caution">
    <text evidence="1">The sequence shown here is derived from an EMBL/GenBank/DDBJ whole genome shotgun (WGS) entry which is preliminary data.</text>
</comment>
<organism evidence="1 2">
    <name type="scientific">Acinetobacter parvus DSM 16617 = CIP 108168</name>
    <dbReference type="NCBI Taxonomy" id="981333"/>
    <lineage>
        <taxon>Bacteria</taxon>
        <taxon>Pseudomonadati</taxon>
        <taxon>Pseudomonadota</taxon>
        <taxon>Gammaproteobacteria</taxon>
        <taxon>Moraxellales</taxon>
        <taxon>Moraxellaceae</taxon>
        <taxon>Acinetobacter</taxon>
    </lineage>
</organism>
<dbReference type="HOGENOM" id="CLU_417123_0_0_6"/>
<accession>N8QDL4</accession>
<protein>
    <recommendedName>
        <fullName evidence="3">Trimeric autotransporter adhesin YadA-like stalk domain-containing protein</fullName>
    </recommendedName>
</protein>
<sequence length="658" mass="65992">AINKKQLDSEVLTLNTRIDNLPTGGSTPIASDNYAHTSTDTALGSAKGTPHATTTTTGKITAVGGITVTTDLATAGISIDDINSFTVGGVITTKAADPAKVAAFINAAKKGGNIAVGINSSAMGTANIASGDASSAVGYSNTVVSNFGNGNNAFGSYNKNHGQFFSTAMGVGNIVSDGTWGTNAIGYSNTVSGLGGSALGTANTVKTTGSNAVGFNNLVSGGYYANAFGTGNTAMGQNTAAVGSGLAFYNGSYNQQVSLTPAYTPTMISVGGVTALDGVVIETTAANWLSLQVNPSLLTKVNGQVVTAAQAANIVKSFEQGGNLALADRSSVFGINSKAVATGATAIGLNSVADEANTISVGRAGATKRITNVATPVNATDATNKAYVDTALSNFTANADTVLYDTASNQATLTLAGASGTKITNLQNATLSDTSTDAVTGQQLKATNDVVAGKASQTDLTTGLAAKADKTAFDSLNNKVTDAATGLDSKASTTALTTGLSSTLADAKGYTDQTATTTLASAKGYTDQTATTTLTNAKTYADQQATTLDGKITTNTTAISTLDGRVTTEVGTLNTAITNSANTINTRIDGVDTRIGNEVTTLNTKIGTEVGTLNNRITNEVGTLNTTISGIDGRVTTNTNDIALLKTNTGNLAANAVI</sequence>
<dbReference type="AlphaFoldDB" id="N8QDL4"/>
<dbReference type="Gene3D" id="1.20.5.170">
    <property type="match status" value="1"/>
</dbReference>
<dbReference type="Proteomes" id="UP000023776">
    <property type="component" value="Unassembled WGS sequence"/>
</dbReference>
<evidence type="ECO:0000313" key="2">
    <source>
        <dbReference type="Proteomes" id="UP000023776"/>
    </source>
</evidence>
<proteinExistence type="predicted"/>
<dbReference type="EMBL" id="APOM01000036">
    <property type="protein sequence ID" value="ENU36856.1"/>
    <property type="molecule type" value="Genomic_DNA"/>
</dbReference>